<dbReference type="InterPro" id="IPR045860">
    <property type="entry name" value="Snake_toxin-like_sf"/>
</dbReference>
<sequence>MSSYFCFSVLSLFLFLGSCFSLMCAHCRGPWKSACVHPFGFDPPLTECGAVDARCGSVLVALTDMLSTHANLDFDMNFGVPGDIFVFKGCVTANYCTMAAKKPYYNLGAVLAHCEVCDKHECNINPEWESISKVNTVHLSPIIFQLLLLKIVIHSIADII</sequence>
<protein>
    <recommendedName>
        <fullName evidence="4">UPAR/Ly6 domain-containing protein</fullName>
    </recommendedName>
</protein>
<evidence type="ECO:0008006" key="4">
    <source>
        <dbReference type="Google" id="ProtNLM"/>
    </source>
</evidence>
<name>A0A8K0GHL4_IGNLU</name>
<reference evidence="2" key="1">
    <citation type="submission" date="2019-08" db="EMBL/GenBank/DDBJ databases">
        <title>The genome of the North American firefly Photinus pyralis.</title>
        <authorList>
            <consortium name="Photinus pyralis genome working group"/>
            <person name="Fallon T.R."/>
            <person name="Sander Lower S.E."/>
            <person name="Weng J.-K."/>
        </authorList>
    </citation>
    <scope>NUCLEOTIDE SEQUENCE</scope>
    <source>
        <strain evidence="2">TRF0915ILg1</strain>
        <tissue evidence="2">Whole body</tissue>
    </source>
</reference>
<dbReference type="AlphaFoldDB" id="A0A8K0GHL4"/>
<dbReference type="Gene3D" id="2.10.60.10">
    <property type="entry name" value="CD59"/>
    <property type="match status" value="1"/>
</dbReference>
<evidence type="ECO:0000313" key="2">
    <source>
        <dbReference type="EMBL" id="KAF2902007.1"/>
    </source>
</evidence>
<feature type="signal peptide" evidence="1">
    <location>
        <begin position="1"/>
        <end position="21"/>
    </location>
</feature>
<evidence type="ECO:0000313" key="3">
    <source>
        <dbReference type="Proteomes" id="UP000801492"/>
    </source>
</evidence>
<proteinExistence type="predicted"/>
<gene>
    <name evidence="2" type="ORF">ILUMI_04172</name>
</gene>
<feature type="chain" id="PRO_5035421200" description="UPAR/Ly6 domain-containing protein" evidence="1">
    <location>
        <begin position="22"/>
        <end position="160"/>
    </location>
</feature>
<dbReference type="EMBL" id="VTPC01001419">
    <property type="protein sequence ID" value="KAF2902007.1"/>
    <property type="molecule type" value="Genomic_DNA"/>
</dbReference>
<keyword evidence="1" id="KW-0732">Signal</keyword>
<keyword evidence="3" id="KW-1185">Reference proteome</keyword>
<organism evidence="2 3">
    <name type="scientific">Ignelater luminosus</name>
    <name type="common">Cucubano</name>
    <name type="synonym">Pyrophorus luminosus</name>
    <dbReference type="NCBI Taxonomy" id="2038154"/>
    <lineage>
        <taxon>Eukaryota</taxon>
        <taxon>Metazoa</taxon>
        <taxon>Ecdysozoa</taxon>
        <taxon>Arthropoda</taxon>
        <taxon>Hexapoda</taxon>
        <taxon>Insecta</taxon>
        <taxon>Pterygota</taxon>
        <taxon>Neoptera</taxon>
        <taxon>Endopterygota</taxon>
        <taxon>Coleoptera</taxon>
        <taxon>Polyphaga</taxon>
        <taxon>Elateriformia</taxon>
        <taxon>Elateroidea</taxon>
        <taxon>Elateridae</taxon>
        <taxon>Agrypninae</taxon>
        <taxon>Pyrophorini</taxon>
        <taxon>Ignelater</taxon>
    </lineage>
</organism>
<evidence type="ECO:0000256" key="1">
    <source>
        <dbReference type="SAM" id="SignalP"/>
    </source>
</evidence>
<comment type="caution">
    <text evidence="2">The sequence shown here is derived from an EMBL/GenBank/DDBJ whole genome shotgun (WGS) entry which is preliminary data.</text>
</comment>
<dbReference type="Proteomes" id="UP000801492">
    <property type="component" value="Unassembled WGS sequence"/>
</dbReference>
<accession>A0A8K0GHL4</accession>